<protein>
    <recommendedName>
        <fullName evidence="4">HXXEE domain-containing protein</fullName>
    </recommendedName>
</protein>
<gene>
    <name evidence="2" type="ORF">GCM10010521_18610</name>
</gene>
<name>A0ABP6N100_9ACTN</name>
<evidence type="ECO:0000313" key="2">
    <source>
        <dbReference type="EMBL" id="GAA3133049.1"/>
    </source>
</evidence>
<proteinExistence type="predicted"/>
<feature type="region of interest" description="Disordered" evidence="1">
    <location>
        <begin position="152"/>
        <end position="173"/>
    </location>
</feature>
<dbReference type="EMBL" id="BAAAVM010000023">
    <property type="protein sequence ID" value="GAA3133049.1"/>
    <property type="molecule type" value="Genomic_DNA"/>
</dbReference>
<organism evidence="2 3">
    <name type="scientific">Streptomyces rameus</name>
    <dbReference type="NCBI Taxonomy" id="68261"/>
    <lineage>
        <taxon>Bacteria</taxon>
        <taxon>Bacillati</taxon>
        <taxon>Actinomycetota</taxon>
        <taxon>Actinomycetes</taxon>
        <taxon>Kitasatosporales</taxon>
        <taxon>Streptomycetaceae</taxon>
        <taxon>Streptomyces</taxon>
    </lineage>
</organism>
<evidence type="ECO:0000256" key="1">
    <source>
        <dbReference type="SAM" id="MobiDB-lite"/>
    </source>
</evidence>
<sequence length="207" mass="22444">MFMRRERNEVAGAVTWGLLAAWAVHDAEEVTMVPRWVRTQVPELRKRFPGVPEPVWRGLEAVDGREFGTAVAAMAVVVAAAAADGRRTGGRSAVYRSALNGFGAHGLVHLAQAAAVRGYTPGSATTPLVVLLFTLWSRGRLRRAGLLRPTRPRAACSAPTRRRPPLHGGRSVPALAPTTSYAVGCWCETRDDDDRCVRCPPRTARTP</sequence>
<evidence type="ECO:0008006" key="4">
    <source>
        <dbReference type="Google" id="ProtNLM"/>
    </source>
</evidence>
<dbReference type="InterPro" id="IPR025671">
    <property type="entry name" value="HXXEE"/>
</dbReference>
<evidence type="ECO:0000313" key="3">
    <source>
        <dbReference type="Proteomes" id="UP001500893"/>
    </source>
</evidence>
<reference evidence="3" key="1">
    <citation type="journal article" date="2019" name="Int. J. Syst. Evol. Microbiol.">
        <title>The Global Catalogue of Microorganisms (GCM) 10K type strain sequencing project: providing services to taxonomists for standard genome sequencing and annotation.</title>
        <authorList>
            <consortium name="The Broad Institute Genomics Platform"/>
            <consortium name="The Broad Institute Genome Sequencing Center for Infectious Disease"/>
            <person name="Wu L."/>
            <person name="Ma J."/>
        </authorList>
    </citation>
    <scope>NUCLEOTIDE SEQUENCE [LARGE SCALE GENOMIC DNA]</scope>
    <source>
        <strain evidence="3">JCM 11574</strain>
    </source>
</reference>
<accession>A0ABP6N100</accession>
<comment type="caution">
    <text evidence="2">The sequence shown here is derived from an EMBL/GenBank/DDBJ whole genome shotgun (WGS) entry which is preliminary data.</text>
</comment>
<dbReference type="Pfam" id="PF13787">
    <property type="entry name" value="HXXEE"/>
    <property type="match status" value="1"/>
</dbReference>
<dbReference type="Proteomes" id="UP001500893">
    <property type="component" value="Unassembled WGS sequence"/>
</dbReference>
<keyword evidence="3" id="KW-1185">Reference proteome</keyword>